<dbReference type="RefSeq" id="WP_301242103.1">
    <property type="nucleotide sequence ID" value="NZ_JAROCC010000002.1"/>
</dbReference>
<dbReference type="Pfam" id="PF07722">
    <property type="entry name" value="Peptidase_C26"/>
    <property type="match status" value="1"/>
</dbReference>
<dbReference type="Proteomes" id="UP001175097">
    <property type="component" value="Unassembled WGS sequence"/>
</dbReference>
<dbReference type="CDD" id="cd01745">
    <property type="entry name" value="GATase1_2"/>
    <property type="match status" value="1"/>
</dbReference>
<dbReference type="InterPro" id="IPR011697">
    <property type="entry name" value="Peptidase_C26"/>
</dbReference>
<name>A0ABT8JN50_9BACL</name>
<dbReference type="PANTHER" id="PTHR43235">
    <property type="entry name" value="GLUTAMINE AMIDOTRANSFERASE PB2B2.05-RELATED"/>
    <property type="match status" value="1"/>
</dbReference>
<protein>
    <submittedName>
        <fullName evidence="1">Gamma-glutamyl-gamma-aminobutyrate hydrolase family protein</fullName>
    </submittedName>
</protein>
<dbReference type="InterPro" id="IPR029062">
    <property type="entry name" value="Class_I_gatase-like"/>
</dbReference>
<gene>
    <name evidence="1" type="ORF">P5G49_03690</name>
</gene>
<accession>A0ABT8JN50</accession>
<evidence type="ECO:0000313" key="2">
    <source>
        <dbReference type="Proteomes" id="UP001175097"/>
    </source>
</evidence>
<dbReference type="SUPFAM" id="SSF52317">
    <property type="entry name" value="Class I glutamine amidotransferase-like"/>
    <property type="match status" value="1"/>
</dbReference>
<keyword evidence="2" id="KW-1185">Reference proteome</keyword>
<organism evidence="1 2">
    <name type="scientific">Sporosarcina highlanderae</name>
    <dbReference type="NCBI Taxonomy" id="3035916"/>
    <lineage>
        <taxon>Bacteria</taxon>
        <taxon>Bacillati</taxon>
        <taxon>Bacillota</taxon>
        <taxon>Bacilli</taxon>
        <taxon>Bacillales</taxon>
        <taxon>Caryophanaceae</taxon>
        <taxon>Sporosarcina</taxon>
    </lineage>
</organism>
<dbReference type="GO" id="GO:0016787">
    <property type="term" value="F:hydrolase activity"/>
    <property type="evidence" value="ECO:0007669"/>
    <property type="project" value="UniProtKB-KW"/>
</dbReference>
<dbReference type="InterPro" id="IPR044668">
    <property type="entry name" value="PuuD-like"/>
</dbReference>
<dbReference type="PRINTS" id="PR00096">
    <property type="entry name" value="GATASE"/>
</dbReference>
<evidence type="ECO:0000313" key="1">
    <source>
        <dbReference type="EMBL" id="MDN4606576.1"/>
    </source>
</evidence>
<comment type="caution">
    <text evidence="1">The sequence shown here is derived from an EMBL/GenBank/DDBJ whole genome shotgun (WGS) entry which is preliminary data.</text>
</comment>
<dbReference type="PANTHER" id="PTHR43235:SF1">
    <property type="entry name" value="GLUTAMINE AMIDOTRANSFERASE PB2B2.05-RELATED"/>
    <property type="match status" value="1"/>
</dbReference>
<dbReference type="Gene3D" id="3.40.50.880">
    <property type="match status" value="1"/>
</dbReference>
<keyword evidence="1" id="KW-0378">Hydrolase</keyword>
<reference evidence="1" key="1">
    <citation type="submission" date="2023-03" db="EMBL/GenBank/DDBJ databases">
        <title>MT1 and MT2 Draft Genomes of Novel Species.</title>
        <authorList>
            <person name="Venkateswaran K."/>
        </authorList>
    </citation>
    <scope>NUCLEOTIDE SEQUENCE</scope>
    <source>
        <strain evidence="1">F6_3S_P_2</strain>
    </source>
</reference>
<dbReference type="PROSITE" id="PS51273">
    <property type="entry name" value="GATASE_TYPE_1"/>
    <property type="match status" value="1"/>
</dbReference>
<proteinExistence type="predicted"/>
<dbReference type="EMBL" id="JAROCC010000002">
    <property type="protein sequence ID" value="MDN4606576.1"/>
    <property type="molecule type" value="Genomic_DNA"/>
</dbReference>
<dbReference type="PRINTS" id="PR00097">
    <property type="entry name" value="ANTSNTHASEII"/>
</dbReference>
<sequence length="241" mass="26154">MKPIIGITSDVEPSAHKLQNTYIQAIIASGGIPFIIPMGVETDIGQITSIIDGLVISGGGDINPLEFNEEPIQQLGDVTPERDSVELGLVREMLNLDKPILGICRGHQILNVACGGTIYQDIAAQIATPLVQHNQKAKRDHQSHTVNVVQGTLLGSISMSGKILVNSFHHQAVKDIPSPLIVSGQSSDGIVEAIESTAHQFVIGVQWHPEALLQKEDQVSDRLFKAYIKACIERMVQVEYN</sequence>